<comment type="caution">
    <text evidence="1">The sequence shown here is derived from an EMBL/GenBank/DDBJ whole genome shotgun (WGS) entry which is preliminary data.</text>
</comment>
<dbReference type="EMBL" id="MEWA01000018">
    <property type="protein sequence ID" value="OGC69752.1"/>
    <property type="molecule type" value="Genomic_DNA"/>
</dbReference>
<dbReference type="AlphaFoldDB" id="A0A1F4WJX8"/>
<accession>A0A1F4WJX8</accession>
<name>A0A1F4WJX8_UNCKA</name>
<organism evidence="1 2">
    <name type="scientific">candidate division WWE3 bacterium RIFOXYC1_FULL_39_7</name>
    <dbReference type="NCBI Taxonomy" id="1802643"/>
    <lineage>
        <taxon>Bacteria</taxon>
        <taxon>Katanobacteria</taxon>
    </lineage>
</organism>
<evidence type="ECO:0008006" key="3">
    <source>
        <dbReference type="Google" id="ProtNLM"/>
    </source>
</evidence>
<dbReference type="Proteomes" id="UP000179113">
    <property type="component" value="Unassembled WGS sequence"/>
</dbReference>
<protein>
    <recommendedName>
        <fullName evidence="3">Cell division protein FtsL</fullName>
    </recommendedName>
</protein>
<evidence type="ECO:0000313" key="1">
    <source>
        <dbReference type="EMBL" id="OGC69752.1"/>
    </source>
</evidence>
<evidence type="ECO:0000313" key="2">
    <source>
        <dbReference type="Proteomes" id="UP000179113"/>
    </source>
</evidence>
<proteinExistence type="predicted"/>
<sequence>MRIKRYKPRTKLNSKSLCAMTFAVFLLTLMVRMYISSKLTASTVEMSELIDKKITLEQEIAKLNYENSGLSSISVLEDRAVALGFSSIQDNLLSLEIDSSTTIAAISSR</sequence>
<reference evidence="1 2" key="1">
    <citation type="journal article" date="2016" name="Nat. Commun.">
        <title>Thousands of microbial genomes shed light on interconnected biogeochemical processes in an aquifer system.</title>
        <authorList>
            <person name="Anantharaman K."/>
            <person name="Brown C.T."/>
            <person name="Hug L.A."/>
            <person name="Sharon I."/>
            <person name="Castelle C.J."/>
            <person name="Probst A.J."/>
            <person name="Thomas B.C."/>
            <person name="Singh A."/>
            <person name="Wilkins M.J."/>
            <person name="Karaoz U."/>
            <person name="Brodie E.L."/>
            <person name="Williams K.H."/>
            <person name="Hubbard S.S."/>
            <person name="Banfield J.F."/>
        </authorList>
    </citation>
    <scope>NUCLEOTIDE SEQUENCE [LARGE SCALE GENOMIC DNA]</scope>
</reference>
<gene>
    <name evidence="1" type="ORF">A2415_04725</name>
</gene>